<protein>
    <recommendedName>
        <fullName evidence="18">Integrase catalytic domain-containing protein</fullName>
    </recommendedName>
</protein>
<dbReference type="GO" id="GO:0032196">
    <property type="term" value="P:transposition"/>
    <property type="evidence" value="ECO:0007669"/>
    <property type="project" value="UniProtKB-KW"/>
</dbReference>
<feature type="compositionally biased region" description="Low complexity" evidence="17">
    <location>
        <begin position="76"/>
        <end position="85"/>
    </location>
</feature>
<feature type="compositionally biased region" description="Basic and acidic residues" evidence="17">
    <location>
        <begin position="1200"/>
        <end position="1209"/>
    </location>
</feature>
<evidence type="ECO:0000256" key="16">
    <source>
        <dbReference type="ARBA" id="ARBA00049244"/>
    </source>
</evidence>
<keyword evidence="9" id="KW-0229">DNA integration</keyword>
<evidence type="ECO:0000256" key="14">
    <source>
        <dbReference type="ARBA" id="ARBA00023268"/>
    </source>
</evidence>
<name>A0AAD9IAJ8_9PEZI</name>
<dbReference type="GO" id="GO:0004519">
    <property type="term" value="F:endonuclease activity"/>
    <property type="evidence" value="ECO:0007669"/>
    <property type="project" value="UniProtKB-KW"/>
</dbReference>
<evidence type="ECO:0000256" key="1">
    <source>
        <dbReference type="ARBA" id="ARBA00022578"/>
    </source>
</evidence>
<evidence type="ECO:0000256" key="13">
    <source>
        <dbReference type="ARBA" id="ARBA00023172"/>
    </source>
</evidence>
<evidence type="ECO:0000313" key="19">
    <source>
        <dbReference type="EMBL" id="KAK2073297.1"/>
    </source>
</evidence>
<evidence type="ECO:0000256" key="2">
    <source>
        <dbReference type="ARBA" id="ARBA00022695"/>
    </source>
</evidence>
<evidence type="ECO:0000256" key="17">
    <source>
        <dbReference type="SAM" id="MobiDB-lite"/>
    </source>
</evidence>
<evidence type="ECO:0000256" key="9">
    <source>
        <dbReference type="ARBA" id="ARBA00022908"/>
    </source>
</evidence>
<dbReference type="PROSITE" id="PS50994">
    <property type="entry name" value="INTEGRASE"/>
    <property type="match status" value="1"/>
</dbReference>
<dbReference type="InterPro" id="IPR013103">
    <property type="entry name" value="RVT_2"/>
</dbReference>
<keyword evidence="20" id="KW-1185">Reference proteome</keyword>
<accession>A0AAD9IAJ8</accession>
<dbReference type="Pfam" id="PF07727">
    <property type="entry name" value="RVT_2"/>
    <property type="match status" value="2"/>
</dbReference>
<keyword evidence="8" id="KW-0694">RNA-binding</keyword>
<dbReference type="InterPro" id="IPR001584">
    <property type="entry name" value="Integrase_cat-core"/>
</dbReference>
<keyword evidence="5" id="KW-0255">Endonuclease</keyword>
<evidence type="ECO:0000313" key="20">
    <source>
        <dbReference type="Proteomes" id="UP001217918"/>
    </source>
</evidence>
<evidence type="ECO:0000256" key="5">
    <source>
        <dbReference type="ARBA" id="ARBA00022759"/>
    </source>
</evidence>
<keyword evidence="10" id="KW-0695">RNA-directed DNA polymerase</keyword>
<evidence type="ECO:0000256" key="15">
    <source>
        <dbReference type="ARBA" id="ARBA00048173"/>
    </source>
</evidence>
<feature type="region of interest" description="Disordered" evidence="17">
    <location>
        <begin position="1200"/>
        <end position="1227"/>
    </location>
</feature>
<dbReference type="PANTHER" id="PTHR42648:SF11">
    <property type="entry name" value="TRANSPOSON TY4-P GAG-POL POLYPROTEIN"/>
    <property type="match status" value="1"/>
</dbReference>
<keyword evidence="1" id="KW-0815">Transposition</keyword>
<evidence type="ECO:0000256" key="12">
    <source>
        <dbReference type="ARBA" id="ARBA00023125"/>
    </source>
</evidence>
<evidence type="ECO:0000256" key="3">
    <source>
        <dbReference type="ARBA" id="ARBA00022722"/>
    </source>
</evidence>
<dbReference type="GO" id="GO:0003964">
    <property type="term" value="F:RNA-directed DNA polymerase activity"/>
    <property type="evidence" value="ECO:0007669"/>
    <property type="project" value="UniProtKB-KW"/>
</dbReference>
<keyword evidence="2" id="KW-0548">Nucleotidyltransferase</keyword>
<feature type="region of interest" description="Disordered" evidence="17">
    <location>
        <begin position="1"/>
        <end position="45"/>
    </location>
</feature>
<feature type="region of interest" description="Disordered" evidence="17">
    <location>
        <begin position="387"/>
        <end position="414"/>
    </location>
</feature>
<evidence type="ECO:0000256" key="8">
    <source>
        <dbReference type="ARBA" id="ARBA00022884"/>
    </source>
</evidence>
<dbReference type="PANTHER" id="PTHR42648">
    <property type="entry name" value="TRANSPOSASE, PUTATIVE-RELATED"/>
    <property type="match status" value="1"/>
</dbReference>
<dbReference type="GO" id="GO:0046872">
    <property type="term" value="F:metal ion binding"/>
    <property type="evidence" value="ECO:0007669"/>
    <property type="project" value="UniProtKB-KW"/>
</dbReference>
<dbReference type="GO" id="GO:0016787">
    <property type="term" value="F:hydrolase activity"/>
    <property type="evidence" value="ECO:0007669"/>
    <property type="project" value="UniProtKB-KW"/>
</dbReference>
<dbReference type="GO" id="GO:0003723">
    <property type="term" value="F:RNA binding"/>
    <property type="evidence" value="ECO:0007669"/>
    <property type="project" value="UniProtKB-KW"/>
</dbReference>
<evidence type="ECO:0000256" key="6">
    <source>
        <dbReference type="ARBA" id="ARBA00022801"/>
    </source>
</evidence>
<comment type="catalytic activity">
    <reaction evidence="16">
        <text>DNA(n) + a 2'-deoxyribonucleoside 5'-triphosphate = DNA(n+1) + diphosphate</text>
        <dbReference type="Rhea" id="RHEA:22508"/>
        <dbReference type="Rhea" id="RHEA-COMP:17339"/>
        <dbReference type="Rhea" id="RHEA-COMP:17340"/>
        <dbReference type="ChEBI" id="CHEBI:33019"/>
        <dbReference type="ChEBI" id="CHEBI:61560"/>
        <dbReference type="ChEBI" id="CHEBI:173112"/>
        <dbReference type="EC" id="2.7.7.7"/>
    </reaction>
</comment>
<dbReference type="GO" id="GO:0005634">
    <property type="term" value="C:nucleus"/>
    <property type="evidence" value="ECO:0007669"/>
    <property type="project" value="UniProtKB-ARBA"/>
</dbReference>
<proteinExistence type="predicted"/>
<dbReference type="Proteomes" id="UP001217918">
    <property type="component" value="Unassembled WGS sequence"/>
</dbReference>
<dbReference type="GO" id="GO:0003677">
    <property type="term" value="F:DNA binding"/>
    <property type="evidence" value="ECO:0007669"/>
    <property type="project" value="UniProtKB-KW"/>
</dbReference>
<feature type="compositionally biased region" description="Polar residues" evidence="17">
    <location>
        <begin position="910"/>
        <end position="921"/>
    </location>
</feature>
<evidence type="ECO:0000256" key="11">
    <source>
        <dbReference type="ARBA" id="ARBA00022932"/>
    </source>
</evidence>
<keyword evidence="6" id="KW-0378">Hydrolase</keyword>
<keyword evidence="12" id="KW-0238">DNA-binding</keyword>
<feature type="region of interest" description="Disordered" evidence="17">
    <location>
        <begin position="76"/>
        <end position="109"/>
    </location>
</feature>
<feature type="region of interest" description="Disordered" evidence="17">
    <location>
        <begin position="117"/>
        <end position="136"/>
    </location>
</feature>
<reference evidence="19" key="1">
    <citation type="journal article" date="2023" name="Mol. Plant Microbe Interact.">
        <title>Elucidating the Obligate Nature and Biological Capacity of an Invasive Fungal Corn Pathogen.</title>
        <authorList>
            <person name="MacCready J.S."/>
            <person name="Roggenkamp E.M."/>
            <person name="Gdanetz K."/>
            <person name="Chilvers M.I."/>
        </authorList>
    </citation>
    <scope>NUCLEOTIDE SEQUENCE</scope>
    <source>
        <strain evidence="19">PM02</strain>
    </source>
</reference>
<keyword evidence="11" id="KW-0239">DNA-directed DNA polymerase</keyword>
<evidence type="ECO:0000256" key="4">
    <source>
        <dbReference type="ARBA" id="ARBA00022723"/>
    </source>
</evidence>
<dbReference type="Gene3D" id="3.30.420.10">
    <property type="entry name" value="Ribonuclease H-like superfamily/Ribonuclease H"/>
    <property type="match status" value="1"/>
</dbReference>
<keyword evidence="14" id="KW-0511">Multifunctional enzyme</keyword>
<keyword evidence="4" id="KW-0479">Metal-binding</keyword>
<dbReference type="EMBL" id="JAQQPM010000006">
    <property type="protein sequence ID" value="KAK2073297.1"/>
    <property type="molecule type" value="Genomic_DNA"/>
</dbReference>
<evidence type="ECO:0000256" key="10">
    <source>
        <dbReference type="ARBA" id="ARBA00022918"/>
    </source>
</evidence>
<dbReference type="InterPro" id="IPR036397">
    <property type="entry name" value="RNaseH_sf"/>
</dbReference>
<comment type="catalytic activity">
    <reaction evidence="15">
        <text>DNA(n) + a 2'-deoxyribonucleoside 5'-triphosphate = DNA(n+1) + diphosphate</text>
        <dbReference type="Rhea" id="RHEA:22508"/>
        <dbReference type="Rhea" id="RHEA-COMP:17339"/>
        <dbReference type="Rhea" id="RHEA-COMP:17340"/>
        <dbReference type="ChEBI" id="CHEBI:33019"/>
        <dbReference type="ChEBI" id="CHEBI:61560"/>
        <dbReference type="ChEBI" id="CHEBI:173112"/>
        <dbReference type="EC" id="2.7.7.49"/>
    </reaction>
</comment>
<feature type="domain" description="Integrase catalytic" evidence="18">
    <location>
        <begin position="622"/>
        <end position="796"/>
    </location>
</feature>
<keyword evidence="7" id="KW-0460">Magnesium</keyword>
<feature type="region of interest" description="Disordered" evidence="17">
    <location>
        <begin position="883"/>
        <end position="922"/>
    </location>
</feature>
<gene>
    <name evidence="19" type="ORF">P8C59_007586</name>
</gene>
<dbReference type="InterPro" id="IPR039537">
    <property type="entry name" value="Retrotran_Ty1/copia-like"/>
</dbReference>
<evidence type="ECO:0000259" key="18">
    <source>
        <dbReference type="PROSITE" id="PS50994"/>
    </source>
</evidence>
<dbReference type="GO" id="GO:0015074">
    <property type="term" value="P:DNA integration"/>
    <property type="evidence" value="ECO:0007669"/>
    <property type="project" value="UniProtKB-KW"/>
</dbReference>
<keyword evidence="11" id="KW-0808">Transferase</keyword>
<sequence>MADQAKGKGIAPKRASNPADLGQSSRPPPPIQTLSEDKEDSEDYSKVIEVLKQHIKSYKRDSVSTIKNISSTLASLTNSSNAATTGKTSYSPRFDPFSGTIDLDSPPRPPRKEPYLGPAVDNIATSNLDPPIDTGSKEGFKDTITSSIVKELSKKAYTIPDDSKLSGESNFEQWIQALSIVLRALGISNFLENPDISNTYGDSDQAVLLMLLCNSLSSSPKAAISWIYIPSKAFKLLVRQYSRPLESKKEDVYNEFHALTFSTYKRGLSAFNAEFNGYLAKLTIAKIDIDPSLILNQYFKALESKFPSWKGKNKKKGKKKASYNIKGQNYSAKSAEQASFILGSYNLAIEEEEEESDSSSNSSSSSDSNTQLAQLLALKGYKKRKDFKGKGLKTSSNNKAKYKDNQPRRRPRNPALYNSWLYNTGSTDHISNSSITLEVLSRKAPPTYTKLELDNVLYLPNIDINIVSRVRYYDSGGCLIKEILYRGNRRCIAVLDFKKSGFFLNVKGSSKPILYANFAFPLGLSSYTTKSIEPEPKPLTGTGDLPYVLREPVIEGNKVVEKAISSPTLKEPNIGHIGLRLLKKTSSITKGLPNFDKIKEASFHCSSYDRGKAVRRVSKALIPDPPRVLDLIEGDTVKIRPRPYNRNPIVLLLVNRKSRYRWVFNLPNKSGLIVANAIKGFFRGLRNGFGRYPTKFHFDGGTEITDLLTTWLAKRGIKFSTSAPYIHKQNGLVERSVRVILDRVSTAITNKETTPFQALFDELEPGILYIPNLERYRAIGARGEAIIPLEKRSKSLKFTSRTEECKLLAVLGSKTYLVYIPSRRAVLKTSTIKFIEDNTVLSQPTNNTALKGELVDLDLDLEGAVSPDPSNLNTEKPISIEIGPSKLEPYESSSDSELDKPSLDKPINPPITNEPLNNSDLISEGDKMQLDYYKLLAKTSSYILDKRSKWLEAITKEFIQLLELGVFKFLPRSLLPSNRKLITCRNVLKVKKDAKNRPIKYKSRLVARGFMQVEGLDYTVTYASTTSNKAIYKLLLKYSYNPSTPNIIELSKALYSLKQSPREWQYKLKILLKSLGYFPLISDPGVFYNTKTCHFIVTYVDNCLFIRPDIGYITDLKKRLNKLGLVSQLQLEEDIASHLYNSTEIKLYQSLVGTAIYIMLLTRYLNSTKDYSICFSYNENTVADLGPKLSNSSNTTTKLSRDFYSKEGPRPLTTTSTMTEHSDGHGA</sequence>
<dbReference type="SUPFAM" id="SSF53098">
    <property type="entry name" value="Ribonuclease H-like"/>
    <property type="match status" value="1"/>
</dbReference>
<dbReference type="GO" id="GO:0006310">
    <property type="term" value="P:DNA recombination"/>
    <property type="evidence" value="ECO:0007669"/>
    <property type="project" value="UniProtKB-KW"/>
</dbReference>
<dbReference type="InterPro" id="IPR012337">
    <property type="entry name" value="RNaseH-like_sf"/>
</dbReference>
<organism evidence="19 20">
    <name type="scientific">Phyllachora maydis</name>
    <dbReference type="NCBI Taxonomy" id="1825666"/>
    <lineage>
        <taxon>Eukaryota</taxon>
        <taxon>Fungi</taxon>
        <taxon>Dikarya</taxon>
        <taxon>Ascomycota</taxon>
        <taxon>Pezizomycotina</taxon>
        <taxon>Sordariomycetes</taxon>
        <taxon>Sordariomycetidae</taxon>
        <taxon>Phyllachorales</taxon>
        <taxon>Phyllachoraceae</taxon>
        <taxon>Phyllachora</taxon>
    </lineage>
</organism>
<keyword evidence="13" id="KW-0233">DNA recombination</keyword>
<dbReference type="GO" id="GO:0003887">
    <property type="term" value="F:DNA-directed DNA polymerase activity"/>
    <property type="evidence" value="ECO:0007669"/>
    <property type="project" value="UniProtKB-KW"/>
</dbReference>
<keyword evidence="3" id="KW-0540">Nuclease</keyword>
<dbReference type="AlphaFoldDB" id="A0AAD9IAJ8"/>
<evidence type="ECO:0000256" key="7">
    <source>
        <dbReference type="ARBA" id="ARBA00022842"/>
    </source>
</evidence>
<comment type="caution">
    <text evidence="19">The sequence shown here is derived from an EMBL/GenBank/DDBJ whole genome shotgun (WGS) entry which is preliminary data.</text>
</comment>